<feature type="compositionally biased region" description="Basic residues" evidence="1">
    <location>
        <begin position="106"/>
        <end position="118"/>
    </location>
</feature>
<keyword evidence="3" id="KW-1185">Reference proteome</keyword>
<evidence type="ECO:0000313" key="2">
    <source>
        <dbReference type="EMBL" id="KAG5461219.1"/>
    </source>
</evidence>
<name>A0A8H7ZXE7_9FUNG</name>
<sequence length="281" mass="29549">RRKGPAEDTCGRHPGRYFCLQNIFIFLAPKAGGGSGNLADSRRRVLPGGAAVPHHPQGPGAERAARRSEAHDHGVLRARARGQGLQPHHRGGDRQEDGDQEVPAHRQARVRRGVHHGNCRPDEPAPLLRGDAGPAAPRAPPGDTRDPAPVNVKVRPPPRAHLAVYAGEGAAAGAGQGGRAEEGGRVPREGRERGPGSAGPAAGLGRAAEEEEEEGPEGAQPAQLQEEKGQAAAAASAAKTAFRQACSAAGKQKYLPAPWHERELPNRFVKTARAKIYRGSL</sequence>
<evidence type="ECO:0000313" key="3">
    <source>
        <dbReference type="Proteomes" id="UP000673691"/>
    </source>
</evidence>
<feature type="non-terminal residue" evidence="2">
    <location>
        <position position="1"/>
    </location>
</feature>
<dbReference type="Proteomes" id="UP000673691">
    <property type="component" value="Unassembled WGS sequence"/>
</dbReference>
<organism evidence="2 3">
    <name type="scientific">Olpidium bornovanus</name>
    <dbReference type="NCBI Taxonomy" id="278681"/>
    <lineage>
        <taxon>Eukaryota</taxon>
        <taxon>Fungi</taxon>
        <taxon>Fungi incertae sedis</taxon>
        <taxon>Olpidiomycota</taxon>
        <taxon>Olpidiomycotina</taxon>
        <taxon>Olpidiomycetes</taxon>
        <taxon>Olpidiales</taxon>
        <taxon>Olpidiaceae</taxon>
        <taxon>Olpidium</taxon>
    </lineage>
</organism>
<accession>A0A8H7ZXE7</accession>
<dbReference type="EMBL" id="JAEFCI010003991">
    <property type="protein sequence ID" value="KAG5461219.1"/>
    <property type="molecule type" value="Genomic_DNA"/>
</dbReference>
<dbReference type="AlphaFoldDB" id="A0A8H7ZXE7"/>
<evidence type="ECO:0000256" key="1">
    <source>
        <dbReference type="SAM" id="MobiDB-lite"/>
    </source>
</evidence>
<feature type="region of interest" description="Disordered" evidence="1">
    <location>
        <begin position="169"/>
        <end position="236"/>
    </location>
</feature>
<comment type="caution">
    <text evidence="2">The sequence shown here is derived from an EMBL/GenBank/DDBJ whole genome shotgun (WGS) entry which is preliminary data.</text>
</comment>
<feature type="compositionally biased region" description="Basic and acidic residues" evidence="1">
    <location>
        <begin position="179"/>
        <end position="194"/>
    </location>
</feature>
<feature type="compositionally biased region" description="Low complexity" evidence="1">
    <location>
        <begin position="217"/>
        <end position="236"/>
    </location>
</feature>
<proteinExistence type="predicted"/>
<gene>
    <name evidence="2" type="ORF">BJ554DRAFT_6620</name>
</gene>
<feature type="compositionally biased region" description="Basic and acidic residues" evidence="1">
    <location>
        <begin position="63"/>
        <end position="75"/>
    </location>
</feature>
<protein>
    <submittedName>
        <fullName evidence="2">Uncharacterized protein</fullName>
    </submittedName>
</protein>
<reference evidence="2 3" key="1">
    <citation type="journal article" name="Sci. Rep.">
        <title>Genome-scale phylogenetic analyses confirm Olpidium as the closest living zoosporic fungus to the non-flagellated, terrestrial fungi.</title>
        <authorList>
            <person name="Chang Y."/>
            <person name="Rochon D."/>
            <person name="Sekimoto S."/>
            <person name="Wang Y."/>
            <person name="Chovatia M."/>
            <person name="Sandor L."/>
            <person name="Salamov A."/>
            <person name="Grigoriev I.V."/>
            <person name="Stajich J.E."/>
            <person name="Spatafora J.W."/>
        </authorList>
    </citation>
    <scope>NUCLEOTIDE SEQUENCE [LARGE SCALE GENOMIC DNA]</scope>
    <source>
        <strain evidence="2">S191</strain>
    </source>
</reference>
<feature type="region of interest" description="Disordered" evidence="1">
    <location>
        <begin position="47"/>
        <end position="155"/>
    </location>
</feature>